<proteinExistence type="predicted"/>
<feature type="coiled-coil region" evidence="1">
    <location>
        <begin position="25"/>
        <end position="77"/>
    </location>
</feature>
<feature type="region of interest" description="Disordered" evidence="2">
    <location>
        <begin position="126"/>
        <end position="159"/>
    </location>
</feature>
<gene>
    <name evidence="3" type="ORF">RhiirA1_537125</name>
</gene>
<feature type="compositionally biased region" description="Polar residues" evidence="2">
    <location>
        <begin position="136"/>
        <end position="152"/>
    </location>
</feature>
<dbReference type="VEuPathDB" id="FungiDB:RhiirA1_537125"/>
<evidence type="ECO:0000313" key="4">
    <source>
        <dbReference type="Proteomes" id="UP000232688"/>
    </source>
</evidence>
<evidence type="ECO:0000313" key="3">
    <source>
        <dbReference type="EMBL" id="PKC64317.1"/>
    </source>
</evidence>
<reference evidence="3 4" key="1">
    <citation type="submission" date="2017-10" db="EMBL/GenBank/DDBJ databases">
        <title>Extensive intraspecific genome diversity in a model arbuscular mycorrhizal fungus.</title>
        <authorList>
            <person name="Chen E.C.H."/>
            <person name="Morin E."/>
            <person name="Baudet D."/>
            <person name="Noel J."/>
            <person name="Ndikumana S."/>
            <person name="Charron P."/>
            <person name="St-Onge C."/>
            <person name="Giorgi J."/>
            <person name="Grigoriev I.V."/>
            <person name="Roux C."/>
            <person name="Martin F.M."/>
            <person name="Corradi N."/>
        </authorList>
    </citation>
    <scope>NUCLEOTIDE SEQUENCE [LARGE SCALE GENOMIC DNA]</scope>
    <source>
        <strain evidence="3 4">A1</strain>
    </source>
</reference>
<feature type="compositionally biased region" description="Acidic residues" evidence="2">
    <location>
        <begin position="441"/>
        <end position="457"/>
    </location>
</feature>
<comment type="caution">
    <text evidence="3">The sequence shown here is derived from an EMBL/GenBank/DDBJ whole genome shotgun (WGS) entry which is preliminary data.</text>
</comment>
<evidence type="ECO:0000256" key="2">
    <source>
        <dbReference type="SAM" id="MobiDB-lite"/>
    </source>
</evidence>
<dbReference type="AlphaFoldDB" id="A0A2N0RLY8"/>
<feature type="compositionally biased region" description="Basic and acidic residues" evidence="2">
    <location>
        <begin position="429"/>
        <end position="440"/>
    </location>
</feature>
<feature type="region of interest" description="Disordered" evidence="2">
    <location>
        <begin position="388"/>
        <end position="475"/>
    </location>
</feature>
<evidence type="ECO:0000256" key="1">
    <source>
        <dbReference type="SAM" id="Coils"/>
    </source>
</evidence>
<reference evidence="3 4" key="2">
    <citation type="submission" date="2017-10" db="EMBL/GenBank/DDBJ databases">
        <title>Genome analyses suggest a sexual origin of heterokaryosis in a supposedly ancient asexual fungus.</title>
        <authorList>
            <person name="Corradi N."/>
            <person name="Sedzielewska K."/>
            <person name="Noel J."/>
            <person name="Charron P."/>
            <person name="Farinelli L."/>
            <person name="Marton T."/>
            <person name="Kruger M."/>
            <person name="Pelin A."/>
            <person name="Brachmann A."/>
            <person name="Corradi N."/>
        </authorList>
    </citation>
    <scope>NUCLEOTIDE SEQUENCE [LARGE SCALE GENOMIC DNA]</scope>
    <source>
        <strain evidence="3 4">A1</strain>
    </source>
</reference>
<name>A0A2N0RLY8_9GLOM</name>
<keyword evidence="1" id="KW-0175">Coiled coil</keyword>
<feature type="compositionally biased region" description="Basic and acidic residues" evidence="2">
    <location>
        <begin position="400"/>
        <end position="411"/>
    </location>
</feature>
<dbReference type="EMBL" id="LLXH01000649">
    <property type="protein sequence ID" value="PKC64317.1"/>
    <property type="molecule type" value="Genomic_DNA"/>
</dbReference>
<dbReference type="VEuPathDB" id="FungiDB:RhiirFUN_016579"/>
<sequence length="497" mass="57139">MSSELEVLKQRIIELEAENAEIPELRKKLAEIPELRKKLAEVEARNVEIEARNAELMKQMIEENNRRDARIEKLEEKQLQNDNTPNNILSNFNSGAVHHEKPLEEKEMDNFLLEAHKKIVSSEIKQRNKEKKLLTESMTSSEQEVAKQSGQNSHKKKGTEKIVQVITDGMMAEPSIQDNMTEISATARRPNCSSSLLDLAKLFDKATDAEYRTKKANEEEILCWVNFGKEFMVHFSELVENSNGKIGEKKAKGIIYDEMLEHLVTIREKRSKEMGIQLPKISRSSLTRRTQRSMKLVRIIEKIGIDKIKYLSEYSPNSISELTNDQIQEIIERVPKGPRDNSAEQDDFPTPEISAGNLETSEKILPEENSSLSADLEDYVKTLTGDFDDETAYWGTPYENEARVEKEEVNESPRVQSNDDVYFNEEVDHDSAPHPVKETSDNDSEEEMPDESDDDEYDRYGGYNEYGECDRGYYYRDGRYERKTSPMMSPIISPVTA</sequence>
<protein>
    <submittedName>
        <fullName evidence="3">Uncharacterized protein</fullName>
    </submittedName>
</protein>
<dbReference type="VEuPathDB" id="FungiDB:FUN_012977"/>
<accession>A0A2N0RLY8</accession>
<feature type="region of interest" description="Disordered" evidence="2">
    <location>
        <begin position="335"/>
        <end position="362"/>
    </location>
</feature>
<dbReference type="Proteomes" id="UP000232688">
    <property type="component" value="Unassembled WGS sequence"/>
</dbReference>
<organism evidence="3 4">
    <name type="scientific">Rhizophagus irregularis</name>
    <dbReference type="NCBI Taxonomy" id="588596"/>
    <lineage>
        <taxon>Eukaryota</taxon>
        <taxon>Fungi</taxon>
        <taxon>Fungi incertae sedis</taxon>
        <taxon>Mucoromycota</taxon>
        <taxon>Glomeromycotina</taxon>
        <taxon>Glomeromycetes</taxon>
        <taxon>Glomerales</taxon>
        <taxon>Glomeraceae</taxon>
        <taxon>Rhizophagus</taxon>
    </lineage>
</organism>
<dbReference type="VEuPathDB" id="FungiDB:FUN_023101"/>